<name>A0A842IA31_9RHOB</name>
<evidence type="ECO:0000313" key="2">
    <source>
        <dbReference type="Proteomes" id="UP000555411"/>
    </source>
</evidence>
<sequence>MTARYGAFGKIPALGDFFRLALSQDFVAPWDRWLQASIVEARAALGAGFQDAYMSAPIWRFSLPPGVAGRSAVSGILMASVDQVGRLFPLTLAQEAGTGGDVLADHAALLAVATELEETALDALSDTLSRDALAARLELCPAPRRAVLPPDARYLRLQGGALVPASPPFSPRHSIWSAPAGDGLVLIAADGLPAPLFATLINSATLRCEGAAHD</sequence>
<keyword evidence="2" id="KW-1185">Reference proteome</keyword>
<dbReference type="NCBIfam" id="TIGR03373">
    <property type="entry name" value="VI_minor_4"/>
    <property type="match status" value="1"/>
</dbReference>
<reference evidence="1 2" key="1">
    <citation type="journal article" date="2017" name="Int. J. Syst. Evol. Microbiol.">
        <title>Gemmobacter straminiformis sp. nov., isolated from an artificial fountain.</title>
        <authorList>
            <person name="Kang J.Y."/>
            <person name="Kim M.J."/>
            <person name="Chun J."/>
            <person name="Son K.P."/>
            <person name="Jahng K.Y."/>
        </authorList>
    </citation>
    <scope>NUCLEOTIDE SEQUENCE [LARGE SCALE GENOMIC DNA]</scope>
    <source>
        <strain evidence="1 2">CAM-8</strain>
    </source>
</reference>
<evidence type="ECO:0000313" key="1">
    <source>
        <dbReference type="EMBL" id="MBC2836451.1"/>
    </source>
</evidence>
<gene>
    <name evidence="1" type="primary">tagF</name>
    <name evidence="1" type="ORF">H7F16_13105</name>
</gene>
<dbReference type="Gene3D" id="3.40.1730.10">
    <property type="entry name" value="pa0076 domain"/>
    <property type="match status" value="1"/>
</dbReference>
<proteinExistence type="predicted"/>
<comment type="caution">
    <text evidence="1">The sequence shown here is derived from an EMBL/GenBank/DDBJ whole genome shotgun (WGS) entry which is preliminary data.</text>
</comment>
<dbReference type="AlphaFoldDB" id="A0A842IA31"/>
<organism evidence="1 2">
    <name type="scientific">Paragemmobacter straminiformis</name>
    <dbReference type="NCBI Taxonomy" id="2045119"/>
    <lineage>
        <taxon>Bacteria</taxon>
        <taxon>Pseudomonadati</taxon>
        <taxon>Pseudomonadota</taxon>
        <taxon>Alphaproteobacteria</taxon>
        <taxon>Rhodobacterales</taxon>
        <taxon>Paracoccaceae</taxon>
        <taxon>Paragemmobacter</taxon>
    </lineage>
</organism>
<dbReference type="Pfam" id="PF09867">
    <property type="entry name" value="TagF_N"/>
    <property type="match status" value="1"/>
</dbReference>
<dbReference type="EMBL" id="JACLQD010000003">
    <property type="protein sequence ID" value="MBC2836451.1"/>
    <property type="molecule type" value="Genomic_DNA"/>
</dbReference>
<accession>A0A842IA31</accession>
<dbReference type="InterPro" id="IPR038225">
    <property type="entry name" value="TagF_sf"/>
</dbReference>
<dbReference type="InterPro" id="IPR017748">
    <property type="entry name" value="TagF"/>
</dbReference>
<dbReference type="Proteomes" id="UP000555411">
    <property type="component" value="Unassembled WGS sequence"/>
</dbReference>
<dbReference type="RefSeq" id="WP_185798049.1">
    <property type="nucleotide sequence ID" value="NZ_JACLQD010000003.1"/>
</dbReference>
<protein>
    <submittedName>
        <fullName evidence="1">Type VI secretion system-associated protein TagF</fullName>
    </submittedName>
</protein>